<dbReference type="AlphaFoldDB" id="A0A395STR8"/>
<organism evidence="1 2">
    <name type="scientific">Fusarium sporotrichioides</name>
    <dbReference type="NCBI Taxonomy" id="5514"/>
    <lineage>
        <taxon>Eukaryota</taxon>
        <taxon>Fungi</taxon>
        <taxon>Dikarya</taxon>
        <taxon>Ascomycota</taxon>
        <taxon>Pezizomycotina</taxon>
        <taxon>Sordariomycetes</taxon>
        <taxon>Hypocreomycetidae</taxon>
        <taxon>Hypocreales</taxon>
        <taxon>Nectriaceae</taxon>
        <taxon>Fusarium</taxon>
    </lineage>
</organism>
<comment type="caution">
    <text evidence="1">The sequence shown here is derived from an EMBL/GenBank/DDBJ whole genome shotgun (WGS) entry which is preliminary data.</text>
</comment>
<dbReference type="EMBL" id="PXOF01000014">
    <property type="protein sequence ID" value="RGP75499.1"/>
    <property type="molecule type" value="Genomic_DNA"/>
</dbReference>
<reference evidence="1 2" key="1">
    <citation type="journal article" date="2018" name="PLoS Pathog.">
        <title>Evolution of structural diversity of trichothecenes, a family of toxins produced by plant pathogenic and entomopathogenic fungi.</title>
        <authorList>
            <person name="Proctor R.H."/>
            <person name="McCormick S.P."/>
            <person name="Kim H.S."/>
            <person name="Cardoza R.E."/>
            <person name="Stanley A.M."/>
            <person name="Lindo L."/>
            <person name="Kelly A."/>
            <person name="Brown D.W."/>
            <person name="Lee T."/>
            <person name="Vaughan M.M."/>
            <person name="Alexander N.J."/>
            <person name="Busman M."/>
            <person name="Gutierrez S."/>
        </authorList>
    </citation>
    <scope>NUCLEOTIDE SEQUENCE [LARGE SCALE GENOMIC DNA]</scope>
    <source>
        <strain evidence="1 2">NRRL 3299</strain>
    </source>
</reference>
<protein>
    <submittedName>
        <fullName evidence="1">Uncharacterized protein</fullName>
    </submittedName>
</protein>
<proteinExistence type="predicted"/>
<sequence>MPPLHSSSYPTRLNYIYDFHIYVFHGGAENLAFTSPVSSYAETTKEANMSNRKHQYKKPMSLLNRHIPKNALKRDFQIGDIITLSTICRTWRQGTFSALLHSNGNWLSLPIEKDSASYRAKHQKKKKSYVQLSYDGVNKFASTATLPKARQARHPVNKEFYKTST</sequence>
<accession>A0A395STR8</accession>
<evidence type="ECO:0000313" key="2">
    <source>
        <dbReference type="Proteomes" id="UP000266152"/>
    </source>
</evidence>
<dbReference type="Proteomes" id="UP000266152">
    <property type="component" value="Unassembled WGS sequence"/>
</dbReference>
<evidence type="ECO:0000313" key="1">
    <source>
        <dbReference type="EMBL" id="RGP75499.1"/>
    </source>
</evidence>
<name>A0A395STR8_FUSSP</name>
<keyword evidence="2" id="KW-1185">Reference proteome</keyword>
<gene>
    <name evidence="1" type="ORF">FSPOR_607</name>
</gene>